<evidence type="ECO:0000256" key="2">
    <source>
        <dbReference type="ARBA" id="ARBA00022692"/>
    </source>
</evidence>
<gene>
    <name evidence="9" type="ORF">L1049_018151</name>
</gene>
<feature type="transmembrane region" description="Helical" evidence="7">
    <location>
        <begin position="214"/>
        <end position="232"/>
    </location>
</feature>
<dbReference type="Proteomes" id="UP001415857">
    <property type="component" value="Unassembled WGS sequence"/>
</dbReference>
<dbReference type="EMBL" id="JBBPBK010000012">
    <property type="protein sequence ID" value="KAK9273342.1"/>
    <property type="molecule type" value="Genomic_DNA"/>
</dbReference>
<feature type="domain" description="PGG" evidence="8">
    <location>
        <begin position="117"/>
        <end position="233"/>
    </location>
</feature>
<feature type="transmembrane region" description="Helical" evidence="7">
    <location>
        <begin position="180"/>
        <end position="202"/>
    </location>
</feature>
<evidence type="ECO:0000256" key="3">
    <source>
        <dbReference type="ARBA" id="ARBA00022737"/>
    </source>
</evidence>
<comment type="subcellular location">
    <subcellularLocation>
        <location evidence="1">Membrane</location>
        <topology evidence="1">Multi-pass membrane protein</topology>
    </subcellularLocation>
</comment>
<keyword evidence="3" id="KW-0677">Repeat</keyword>
<evidence type="ECO:0000259" key="8">
    <source>
        <dbReference type="Pfam" id="PF13962"/>
    </source>
</evidence>
<keyword evidence="4 7" id="KW-1133">Transmembrane helix</keyword>
<accession>A0AAP0R7R7</accession>
<evidence type="ECO:0000256" key="4">
    <source>
        <dbReference type="ARBA" id="ARBA00022989"/>
    </source>
</evidence>
<evidence type="ECO:0000313" key="9">
    <source>
        <dbReference type="EMBL" id="KAK9273342.1"/>
    </source>
</evidence>
<dbReference type="PANTHER" id="PTHR24186:SF38">
    <property type="entry name" value="ANKYRIN REPEAT FAMILY PROTEIN"/>
    <property type="match status" value="1"/>
</dbReference>
<dbReference type="Pfam" id="PF13962">
    <property type="entry name" value="PGG"/>
    <property type="match status" value="1"/>
</dbReference>
<comment type="caution">
    <text evidence="9">The sequence shown here is derived from an EMBL/GenBank/DDBJ whole genome shotgun (WGS) entry which is preliminary data.</text>
</comment>
<name>A0AAP0R7R7_LIQFO</name>
<organism evidence="9 10">
    <name type="scientific">Liquidambar formosana</name>
    <name type="common">Formosan gum</name>
    <dbReference type="NCBI Taxonomy" id="63359"/>
    <lineage>
        <taxon>Eukaryota</taxon>
        <taxon>Viridiplantae</taxon>
        <taxon>Streptophyta</taxon>
        <taxon>Embryophyta</taxon>
        <taxon>Tracheophyta</taxon>
        <taxon>Spermatophyta</taxon>
        <taxon>Magnoliopsida</taxon>
        <taxon>eudicotyledons</taxon>
        <taxon>Gunneridae</taxon>
        <taxon>Pentapetalae</taxon>
        <taxon>Saxifragales</taxon>
        <taxon>Altingiaceae</taxon>
        <taxon>Liquidambar</taxon>
    </lineage>
</organism>
<keyword evidence="6 7" id="KW-0472">Membrane</keyword>
<evidence type="ECO:0000256" key="7">
    <source>
        <dbReference type="SAM" id="Phobius"/>
    </source>
</evidence>
<evidence type="ECO:0000256" key="5">
    <source>
        <dbReference type="ARBA" id="ARBA00023043"/>
    </source>
</evidence>
<reference evidence="9 10" key="1">
    <citation type="journal article" date="2024" name="Plant J.">
        <title>Genome sequences and population genomics reveal climatic adaptation and genomic divergence between two closely related sweetgum species.</title>
        <authorList>
            <person name="Xu W.Q."/>
            <person name="Ren C.Q."/>
            <person name="Zhang X.Y."/>
            <person name="Comes H.P."/>
            <person name="Liu X.H."/>
            <person name="Li Y.G."/>
            <person name="Kettle C.J."/>
            <person name="Jalonen R."/>
            <person name="Gaisberger H."/>
            <person name="Ma Y.Z."/>
            <person name="Qiu Y.X."/>
        </authorList>
    </citation>
    <scope>NUCLEOTIDE SEQUENCE [LARGE SCALE GENOMIC DNA]</scope>
    <source>
        <strain evidence="9">Hangzhou</strain>
    </source>
</reference>
<dbReference type="AlphaFoldDB" id="A0AAP0R7R7"/>
<keyword evidence="10" id="KW-1185">Reference proteome</keyword>
<dbReference type="GO" id="GO:0005886">
    <property type="term" value="C:plasma membrane"/>
    <property type="evidence" value="ECO:0007669"/>
    <property type="project" value="TreeGrafter"/>
</dbReference>
<keyword evidence="5" id="KW-0040">ANK repeat</keyword>
<dbReference type="InterPro" id="IPR026961">
    <property type="entry name" value="PGG_dom"/>
</dbReference>
<keyword evidence="2 7" id="KW-0812">Transmembrane</keyword>
<evidence type="ECO:0000313" key="10">
    <source>
        <dbReference type="Proteomes" id="UP001415857"/>
    </source>
</evidence>
<evidence type="ECO:0000256" key="1">
    <source>
        <dbReference type="ARBA" id="ARBA00004141"/>
    </source>
</evidence>
<sequence length="279" mass="30484">MDNLCKEVIKVKDVEDNTLLKLAISAKQYQVLDLLRDKGGLLGMVQGELLELLQVNAAADLESQQIVEVLGGGQSVDGIDTMLQEPRTHMGNLNIDRKQWQQPDQSTKNEPDNKSGNIQNAILVVASVIATVTFQAGLTPPPTIWRQDMNLDPKCIFQKSKNDTSIRSSFLTPINSCPALAFYSFMSFNTAAFLSSVCLLLLSSRSLGGPKASGLLMVSIYSMIFSYFTLVIAISPNFLSFTIIYVVSLCVITLGLARKLSAGLQRGRIKPPREEDGAP</sequence>
<evidence type="ECO:0000256" key="6">
    <source>
        <dbReference type="ARBA" id="ARBA00023136"/>
    </source>
</evidence>
<dbReference type="PANTHER" id="PTHR24186">
    <property type="entry name" value="PROTEIN PHOSPHATASE 1 REGULATORY SUBUNIT"/>
    <property type="match status" value="1"/>
</dbReference>
<protein>
    <recommendedName>
        <fullName evidence="8">PGG domain-containing protein</fullName>
    </recommendedName>
</protein>
<feature type="transmembrane region" description="Helical" evidence="7">
    <location>
        <begin position="238"/>
        <end position="257"/>
    </location>
</feature>
<proteinExistence type="predicted"/>